<proteinExistence type="inferred from homology"/>
<dbReference type="CDD" id="cd02440">
    <property type="entry name" value="AdoMet_MTases"/>
    <property type="match status" value="1"/>
</dbReference>
<sequence length="385" mass="40185">MAGYPKATVGITGRVSSRMQPSFLRHVEDDATVESVLGLLSESPLSLVVAVASFAPRSKVLLRNVIASLEGDRATSDVDGVVRPDVFVIETDASDELEGLAIELGLRDVPSCQIYRRGSIVGTWPSSDGLTVDFIRDRLRSAAVAAAAVASSGSCAPSQASGSTACCAPGNAMAVLCCPDGSDVALAPSDPSEVLRLVQRSYANTANRSSEGGGGCCVSIDPELLGYTPEQIIKAGKDANLGLGCGNPISFANIRDGETIVDLGSGAGVDCFIASELVGRTGSVIGVDMTPDMIFRARRNASTRGCDSKNVQFRLGEIEYLPVADSTADCVISNCVVNLSPDKPQVFREVHRILKPGGRLAICDVVVRPAKVVPDRLRTAEALAC</sequence>
<dbReference type="Proteomes" id="UP001530315">
    <property type="component" value="Unassembled WGS sequence"/>
</dbReference>
<comment type="catalytic activity">
    <reaction evidence="8">
        <text>arsenic triglutathione + 3 [thioredoxin]-dithiol + 3 S-adenosyl-L-methionine = trimethylarsine + 3 [thioredoxin]-disulfide + 3 glutathione + 3 S-adenosyl-L-homocysteine + 3 H(+)</text>
        <dbReference type="Rhea" id="RHEA:69432"/>
        <dbReference type="Rhea" id="RHEA-COMP:10698"/>
        <dbReference type="Rhea" id="RHEA-COMP:10700"/>
        <dbReference type="ChEBI" id="CHEBI:15378"/>
        <dbReference type="ChEBI" id="CHEBI:27130"/>
        <dbReference type="ChEBI" id="CHEBI:29950"/>
        <dbReference type="ChEBI" id="CHEBI:50058"/>
        <dbReference type="ChEBI" id="CHEBI:57856"/>
        <dbReference type="ChEBI" id="CHEBI:57925"/>
        <dbReference type="ChEBI" id="CHEBI:59789"/>
        <dbReference type="ChEBI" id="CHEBI:183640"/>
        <dbReference type="EC" id="2.1.1.137"/>
    </reaction>
</comment>
<evidence type="ECO:0000313" key="10">
    <source>
        <dbReference type="EMBL" id="KAL3778677.1"/>
    </source>
</evidence>
<accession>A0ABD3NS03</accession>
<dbReference type="Gene3D" id="3.40.50.150">
    <property type="entry name" value="Vaccinia Virus protein VP39"/>
    <property type="match status" value="1"/>
</dbReference>
<dbReference type="PANTHER" id="PTHR43675:SF8">
    <property type="entry name" value="ARSENITE METHYLTRANSFERASE"/>
    <property type="match status" value="1"/>
</dbReference>
<dbReference type="AlphaFoldDB" id="A0ABD3NS03"/>
<dbReference type="InterPro" id="IPR025714">
    <property type="entry name" value="Methyltranfer_dom"/>
</dbReference>
<evidence type="ECO:0000256" key="5">
    <source>
        <dbReference type="ARBA" id="ARBA00034545"/>
    </source>
</evidence>
<evidence type="ECO:0000256" key="2">
    <source>
        <dbReference type="ARBA" id="ARBA00022691"/>
    </source>
</evidence>
<evidence type="ECO:0000259" key="9">
    <source>
        <dbReference type="Pfam" id="PF13847"/>
    </source>
</evidence>
<evidence type="ECO:0000256" key="1">
    <source>
        <dbReference type="ARBA" id="ARBA00022679"/>
    </source>
</evidence>
<name>A0ABD3NS03_9STRA</name>
<organism evidence="10 11">
    <name type="scientific">Stephanodiscus triporus</name>
    <dbReference type="NCBI Taxonomy" id="2934178"/>
    <lineage>
        <taxon>Eukaryota</taxon>
        <taxon>Sar</taxon>
        <taxon>Stramenopiles</taxon>
        <taxon>Ochrophyta</taxon>
        <taxon>Bacillariophyta</taxon>
        <taxon>Coscinodiscophyceae</taxon>
        <taxon>Thalassiosirophycidae</taxon>
        <taxon>Stephanodiscales</taxon>
        <taxon>Stephanodiscaceae</taxon>
        <taxon>Stephanodiscus</taxon>
    </lineage>
</organism>
<evidence type="ECO:0000256" key="8">
    <source>
        <dbReference type="ARBA" id="ARBA00048428"/>
    </source>
</evidence>
<feature type="domain" description="Methyltransferase" evidence="9">
    <location>
        <begin position="255"/>
        <end position="366"/>
    </location>
</feature>
<dbReference type="SUPFAM" id="SSF53335">
    <property type="entry name" value="S-adenosyl-L-methionine-dependent methyltransferases"/>
    <property type="match status" value="1"/>
</dbReference>
<dbReference type="EMBL" id="JALLAZ020001205">
    <property type="protein sequence ID" value="KAL3778677.1"/>
    <property type="molecule type" value="Genomic_DNA"/>
</dbReference>
<keyword evidence="1" id="KW-0808">Transferase</keyword>
<keyword evidence="11" id="KW-1185">Reference proteome</keyword>
<dbReference type="InterPro" id="IPR029063">
    <property type="entry name" value="SAM-dependent_MTases_sf"/>
</dbReference>
<keyword evidence="2" id="KW-0949">S-adenosyl-L-methionine</keyword>
<evidence type="ECO:0000256" key="6">
    <source>
        <dbReference type="ARBA" id="ARBA00047941"/>
    </source>
</evidence>
<reference evidence="10 11" key="1">
    <citation type="submission" date="2024-10" db="EMBL/GenBank/DDBJ databases">
        <title>Updated reference genomes for cyclostephanoid diatoms.</title>
        <authorList>
            <person name="Roberts W.R."/>
            <person name="Alverson A.J."/>
        </authorList>
    </citation>
    <scope>NUCLEOTIDE SEQUENCE [LARGE SCALE GENOMIC DNA]</scope>
    <source>
        <strain evidence="10 11">AJA276-08</strain>
    </source>
</reference>
<dbReference type="EC" id="2.1.1.137" evidence="4"/>
<gene>
    <name evidence="10" type="ORF">ACHAW5_000465</name>
</gene>
<comment type="catalytic activity">
    <reaction evidence="6">
        <text>arsenic triglutathione + [thioredoxin]-dithiol + S-adenosyl-L-methionine + 2 H2O = methylarsonous acid + [thioredoxin]-disulfide + 3 glutathione + S-adenosyl-L-homocysteine + H(+)</text>
        <dbReference type="Rhea" id="RHEA:69460"/>
        <dbReference type="Rhea" id="RHEA-COMP:10698"/>
        <dbReference type="Rhea" id="RHEA-COMP:10700"/>
        <dbReference type="ChEBI" id="CHEBI:15377"/>
        <dbReference type="ChEBI" id="CHEBI:15378"/>
        <dbReference type="ChEBI" id="CHEBI:17826"/>
        <dbReference type="ChEBI" id="CHEBI:29950"/>
        <dbReference type="ChEBI" id="CHEBI:50058"/>
        <dbReference type="ChEBI" id="CHEBI:57856"/>
        <dbReference type="ChEBI" id="CHEBI:57925"/>
        <dbReference type="ChEBI" id="CHEBI:59789"/>
        <dbReference type="ChEBI" id="CHEBI:183640"/>
        <dbReference type="EC" id="2.1.1.137"/>
    </reaction>
</comment>
<comment type="similarity">
    <text evidence="3">Belongs to the methyltransferase superfamily. Arsenite methyltransferase family.</text>
</comment>
<comment type="catalytic activity">
    <reaction evidence="7">
        <text>arsenic triglutathione + 2 [thioredoxin]-dithiol + 2 S-adenosyl-L-methionine + H2O = dimethylarsinous acid + 2 [thioredoxin]-disulfide + 3 glutathione + 2 S-adenosyl-L-homocysteine + 2 H(+)</text>
        <dbReference type="Rhea" id="RHEA:69464"/>
        <dbReference type="Rhea" id="RHEA-COMP:10698"/>
        <dbReference type="Rhea" id="RHEA-COMP:10700"/>
        <dbReference type="ChEBI" id="CHEBI:15377"/>
        <dbReference type="ChEBI" id="CHEBI:15378"/>
        <dbReference type="ChEBI" id="CHEBI:23808"/>
        <dbReference type="ChEBI" id="CHEBI:29950"/>
        <dbReference type="ChEBI" id="CHEBI:50058"/>
        <dbReference type="ChEBI" id="CHEBI:57856"/>
        <dbReference type="ChEBI" id="CHEBI:57925"/>
        <dbReference type="ChEBI" id="CHEBI:59789"/>
        <dbReference type="ChEBI" id="CHEBI:183640"/>
        <dbReference type="EC" id="2.1.1.137"/>
    </reaction>
</comment>
<dbReference type="Pfam" id="PF13847">
    <property type="entry name" value="Methyltransf_31"/>
    <property type="match status" value="1"/>
</dbReference>
<dbReference type="PANTHER" id="PTHR43675">
    <property type="entry name" value="ARSENITE METHYLTRANSFERASE"/>
    <property type="match status" value="1"/>
</dbReference>
<evidence type="ECO:0000256" key="3">
    <source>
        <dbReference type="ARBA" id="ARBA00034487"/>
    </source>
</evidence>
<comment type="caution">
    <text evidence="10">The sequence shown here is derived from an EMBL/GenBank/DDBJ whole genome shotgun (WGS) entry which is preliminary data.</text>
</comment>
<evidence type="ECO:0000256" key="4">
    <source>
        <dbReference type="ARBA" id="ARBA00034521"/>
    </source>
</evidence>
<dbReference type="GO" id="GO:0030791">
    <property type="term" value="F:arsenite methyltransferase activity"/>
    <property type="evidence" value="ECO:0007669"/>
    <property type="project" value="UniProtKB-EC"/>
</dbReference>
<evidence type="ECO:0000313" key="11">
    <source>
        <dbReference type="Proteomes" id="UP001530315"/>
    </source>
</evidence>
<protein>
    <recommendedName>
        <fullName evidence="5">Arsenite methyltransferase</fullName>
        <ecNumber evidence="4">2.1.1.137</ecNumber>
    </recommendedName>
</protein>
<dbReference type="InterPro" id="IPR026669">
    <property type="entry name" value="Arsenite_MeTrfase-like"/>
</dbReference>
<evidence type="ECO:0000256" key="7">
    <source>
        <dbReference type="ARBA" id="ARBA00047943"/>
    </source>
</evidence>